<keyword evidence="4" id="KW-0238">DNA-binding</keyword>
<feature type="domain" description="AP2/ERF" evidence="10">
    <location>
        <begin position="106"/>
        <end position="164"/>
    </location>
</feature>
<keyword evidence="5" id="KW-0010">Activator</keyword>
<dbReference type="EMBL" id="CAMGYJ010000007">
    <property type="protein sequence ID" value="CAI0450556.1"/>
    <property type="molecule type" value="Genomic_DNA"/>
</dbReference>
<dbReference type="FunFam" id="3.30.730.10:FF:000001">
    <property type="entry name" value="Ethylene-responsive transcription factor 2"/>
    <property type="match status" value="1"/>
</dbReference>
<feature type="compositionally biased region" description="Basic and acidic residues" evidence="9">
    <location>
        <begin position="97"/>
        <end position="106"/>
    </location>
</feature>
<evidence type="ECO:0000256" key="5">
    <source>
        <dbReference type="ARBA" id="ARBA00023159"/>
    </source>
</evidence>
<dbReference type="InterPro" id="IPR044808">
    <property type="entry name" value="ERF_plant"/>
</dbReference>
<evidence type="ECO:0000256" key="3">
    <source>
        <dbReference type="ARBA" id="ARBA00023015"/>
    </source>
</evidence>
<keyword evidence="6" id="KW-0804">Transcription</keyword>
<feature type="compositionally biased region" description="Low complexity" evidence="9">
    <location>
        <begin position="82"/>
        <end position="93"/>
    </location>
</feature>
<dbReference type="InterPro" id="IPR016177">
    <property type="entry name" value="DNA-bd_dom_sf"/>
</dbReference>
<evidence type="ECO:0000256" key="7">
    <source>
        <dbReference type="ARBA" id="ARBA00023242"/>
    </source>
</evidence>
<comment type="subcellular location">
    <subcellularLocation>
        <location evidence="1">Nucleus</location>
    </subcellularLocation>
</comment>
<proteinExistence type="inferred from homology"/>
<dbReference type="PRINTS" id="PR00367">
    <property type="entry name" value="ETHRSPELEMNT"/>
</dbReference>
<dbReference type="Gene3D" id="3.30.730.10">
    <property type="entry name" value="AP2/ERF domain"/>
    <property type="match status" value="1"/>
</dbReference>
<dbReference type="PANTHER" id="PTHR31190:SF499">
    <property type="entry name" value="ETHYLENE-RESPONSIVE TRANSCRIPTION FACTOR ERF105"/>
    <property type="match status" value="1"/>
</dbReference>
<evidence type="ECO:0000256" key="8">
    <source>
        <dbReference type="ARBA" id="ARBA00024343"/>
    </source>
</evidence>
<evidence type="ECO:0000256" key="4">
    <source>
        <dbReference type="ARBA" id="ARBA00023125"/>
    </source>
</evidence>
<evidence type="ECO:0000313" key="12">
    <source>
        <dbReference type="Proteomes" id="UP001154282"/>
    </source>
</evidence>
<dbReference type="PANTHER" id="PTHR31190">
    <property type="entry name" value="DNA-BINDING DOMAIN"/>
    <property type="match status" value="1"/>
</dbReference>
<organism evidence="11 12">
    <name type="scientific">Linum tenue</name>
    <dbReference type="NCBI Taxonomy" id="586396"/>
    <lineage>
        <taxon>Eukaryota</taxon>
        <taxon>Viridiplantae</taxon>
        <taxon>Streptophyta</taxon>
        <taxon>Embryophyta</taxon>
        <taxon>Tracheophyta</taxon>
        <taxon>Spermatophyta</taxon>
        <taxon>Magnoliopsida</taxon>
        <taxon>eudicotyledons</taxon>
        <taxon>Gunneridae</taxon>
        <taxon>Pentapetalae</taxon>
        <taxon>rosids</taxon>
        <taxon>fabids</taxon>
        <taxon>Malpighiales</taxon>
        <taxon>Linaceae</taxon>
        <taxon>Linum</taxon>
    </lineage>
</organism>
<evidence type="ECO:0000259" key="10">
    <source>
        <dbReference type="PROSITE" id="PS51032"/>
    </source>
</evidence>
<name>A0AAV0MWD8_9ROSI</name>
<dbReference type="GO" id="GO:0006950">
    <property type="term" value="P:response to stress"/>
    <property type="evidence" value="ECO:0007669"/>
    <property type="project" value="UniProtKB-ARBA"/>
</dbReference>
<evidence type="ECO:0000256" key="9">
    <source>
        <dbReference type="SAM" id="MobiDB-lite"/>
    </source>
</evidence>
<keyword evidence="7" id="KW-0539">Nucleus</keyword>
<reference evidence="11" key="1">
    <citation type="submission" date="2022-08" db="EMBL/GenBank/DDBJ databases">
        <authorList>
            <person name="Gutierrez-Valencia J."/>
        </authorList>
    </citation>
    <scope>NUCLEOTIDE SEQUENCE</scope>
</reference>
<dbReference type="Proteomes" id="UP001154282">
    <property type="component" value="Unassembled WGS sequence"/>
</dbReference>
<dbReference type="Pfam" id="PF00847">
    <property type="entry name" value="AP2"/>
    <property type="match status" value="1"/>
</dbReference>
<sequence length="210" mass="23041">MATPEEYKEALELIRQHLLEDNFSSTDTDIFITNLNSKISSASHDLLLPLPVKLEEEESGSPVRGSDSNTPESDPDLDSPKSAASGSSSGSSSQGRQVEESGRDNNFRGVRKRPWGKFAAEIRDPTQKGSRVWLGTFDSDVDAAKAYDFAAFRLRGRKAILNFPLEAGKSDAPACTARRRRRMKMKKTVAETEWQGDLDVGPGLGPVILE</sequence>
<evidence type="ECO:0000256" key="1">
    <source>
        <dbReference type="ARBA" id="ARBA00004123"/>
    </source>
</evidence>
<evidence type="ECO:0000256" key="2">
    <source>
        <dbReference type="ARBA" id="ARBA00022745"/>
    </source>
</evidence>
<dbReference type="InterPro" id="IPR036955">
    <property type="entry name" value="AP2/ERF_dom_sf"/>
</dbReference>
<dbReference type="AlphaFoldDB" id="A0AAV0MWD8"/>
<gene>
    <name evidence="11" type="ORF">LITE_LOCUS30566</name>
</gene>
<dbReference type="GO" id="GO:0009873">
    <property type="term" value="P:ethylene-activated signaling pathway"/>
    <property type="evidence" value="ECO:0007669"/>
    <property type="project" value="UniProtKB-KW"/>
</dbReference>
<accession>A0AAV0MWD8</accession>
<keyword evidence="2" id="KW-0936">Ethylene signaling pathway</keyword>
<evidence type="ECO:0000313" key="11">
    <source>
        <dbReference type="EMBL" id="CAI0450556.1"/>
    </source>
</evidence>
<dbReference type="GO" id="GO:0005634">
    <property type="term" value="C:nucleus"/>
    <property type="evidence" value="ECO:0007669"/>
    <property type="project" value="UniProtKB-SubCell"/>
</dbReference>
<dbReference type="GO" id="GO:0000976">
    <property type="term" value="F:transcription cis-regulatory region binding"/>
    <property type="evidence" value="ECO:0007669"/>
    <property type="project" value="UniProtKB-ARBA"/>
</dbReference>
<keyword evidence="3" id="KW-0805">Transcription regulation</keyword>
<dbReference type="InterPro" id="IPR001471">
    <property type="entry name" value="AP2/ERF_dom"/>
</dbReference>
<comment type="caution">
    <text evidence="11">The sequence shown here is derived from an EMBL/GenBank/DDBJ whole genome shotgun (WGS) entry which is preliminary data.</text>
</comment>
<keyword evidence="12" id="KW-1185">Reference proteome</keyword>
<feature type="region of interest" description="Disordered" evidence="9">
    <location>
        <begin position="53"/>
        <end position="110"/>
    </location>
</feature>
<dbReference type="CDD" id="cd00018">
    <property type="entry name" value="AP2"/>
    <property type="match status" value="1"/>
</dbReference>
<dbReference type="SUPFAM" id="SSF54171">
    <property type="entry name" value="DNA-binding domain"/>
    <property type="match status" value="1"/>
</dbReference>
<dbReference type="PROSITE" id="PS51032">
    <property type="entry name" value="AP2_ERF"/>
    <property type="match status" value="1"/>
</dbReference>
<protein>
    <recommendedName>
        <fullName evidence="10">AP2/ERF domain-containing protein</fullName>
    </recommendedName>
</protein>
<dbReference type="GO" id="GO:0003700">
    <property type="term" value="F:DNA-binding transcription factor activity"/>
    <property type="evidence" value="ECO:0007669"/>
    <property type="project" value="InterPro"/>
</dbReference>
<comment type="similarity">
    <text evidence="8">Belongs to the AP2/ERF transcription factor family. ERF subfamily.</text>
</comment>
<dbReference type="SMART" id="SM00380">
    <property type="entry name" value="AP2"/>
    <property type="match status" value="1"/>
</dbReference>
<evidence type="ECO:0000256" key="6">
    <source>
        <dbReference type="ARBA" id="ARBA00023163"/>
    </source>
</evidence>